<dbReference type="InterPro" id="IPR005569">
    <property type="entry name" value="Arc_DNA-bd_dom"/>
</dbReference>
<dbReference type="SUPFAM" id="SSF47598">
    <property type="entry name" value="Ribbon-helix-helix"/>
    <property type="match status" value="1"/>
</dbReference>
<dbReference type="InterPro" id="IPR013321">
    <property type="entry name" value="Arc_rbn_hlx_hlx"/>
</dbReference>
<dbReference type="GO" id="GO:0003677">
    <property type="term" value="F:DNA binding"/>
    <property type="evidence" value="ECO:0007669"/>
    <property type="project" value="UniProtKB-KW"/>
</dbReference>
<evidence type="ECO:0000313" key="3">
    <source>
        <dbReference type="EMBL" id="TAA25425.1"/>
    </source>
</evidence>
<evidence type="ECO:0000313" key="4">
    <source>
        <dbReference type="Proteomes" id="UP000292627"/>
    </source>
</evidence>
<dbReference type="InterPro" id="IPR010985">
    <property type="entry name" value="Ribbon_hlx_hlx"/>
</dbReference>
<dbReference type="Gene3D" id="1.10.1220.10">
    <property type="entry name" value="Met repressor-like"/>
    <property type="match status" value="1"/>
</dbReference>
<comment type="caution">
    <text evidence="3">The sequence shown here is derived from an EMBL/GenBank/DDBJ whole genome shotgun (WGS) entry which is preliminary data.</text>
</comment>
<dbReference type="EMBL" id="SHMC01000003">
    <property type="protein sequence ID" value="TAA25425.1"/>
    <property type="molecule type" value="Genomic_DNA"/>
</dbReference>
<feature type="region of interest" description="Disordered" evidence="1">
    <location>
        <begin position="31"/>
        <end position="53"/>
    </location>
</feature>
<feature type="domain" description="Arc-like DNA binding" evidence="2">
    <location>
        <begin position="10"/>
        <end position="50"/>
    </location>
</feature>
<dbReference type="Proteomes" id="UP000292627">
    <property type="component" value="Unassembled WGS sequence"/>
</dbReference>
<accession>A0A4Q8LAC4</accession>
<gene>
    <name evidence="3" type="ORF">EA660_08165</name>
</gene>
<dbReference type="AlphaFoldDB" id="A0A4Q8LAC4"/>
<evidence type="ECO:0000256" key="1">
    <source>
        <dbReference type="SAM" id="MobiDB-lite"/>
    </source>
</evidence>
<proteinExistence type="predicted"/>
<organism evidence="3 4">
    <name type="scientific">Pseudoxanthomonas winnipegensis</name>
    <dbReference type="NCBI Taxonomy" id="2480810"/>
    <lineage>
        <taxon>Bacteria</taxon>
        <taxon>Pseudomonadati</taxon>
        <taxon>Pseudomonadota</taxon>
        <taxon>Gammaproteobacteria</taxon>
        <taxon>Lysobacterales</taxon>
        <taxon>Lysobacteraceae</taxon>
        <taxon>Pseudoxanthomonas</taxon>
    </lineage>
</organism>
<reference evidence="3 4" key="1">
    <citation type="submission" date="2019-02" db="EMBL/GenBank/DDBJ databases">
        <title>WGS of Pseudoxanthomonas species novum from clinical isolates.</title>
        <authorList>
            <person name="Bernier A.-M."/>
            <person name="Bernard K."/>
            <person name="Vachon A."/>
        </authorList>
    </citation>
    <scope>NUCLEOTIDE SEQUENCE [LARGE SCALE GENOMIC DNA]</scope>
    <source>
        <strain evidence="3 4">NML171200</strain>
    </source>
</reference>
<protein>
    <submittedName>
        <fullName evidence="3">Arc family DNA-binding protein</fullName>
    </submittedName>
</protein>
<name>A0A4Q8LAC4_9GAMM</name>
<dbReference type="RefSeq" id="WP_130551059.1">
    <property type="nucleotide sequence ID" value="NZ_SHLZ01000012.1"/>
</dbReference>
<evidence type="ECO:0000259" key="2">
    <source>
        <dbReference type="Pfam" id="PF03869"/>
    </source>
</evidence>
<dbReference type="GO" id="GO:0006355">
    <property type="term" value="P:regulation of DNA-templated transcription"/>
    <property type="evidence" value="ECO:0007669"/>
    <property type="project" value="InterPro"/>
</dbReference>
<dbReference type="Pfam" id="PF03869">
    <property type="entry name" value="Arc"/>
    <property type="match status" value="1"/>
</dbReference>
<keyword evidence="3" id="KW-0238">DNA-binding</keyword>
<sequence>MKVEEVRSQFRIPAALYAWLKDKARREHRSINGQLASELTERMKQAQQKEPTP</sequence>